<comment type="caution">
    <text evidence="2">The sequence shown here is derived from an EMBL/GenBank/DDBJ whole genome shotgun (WGS) entry which is preliminary data.</text>
</comment>
<dbReference type="Gene3D" id="1.10.238.10">
    <property type="entry name" value="EF-hand"/>
    <property type="match status" value="1"/>
</dbReference>
<dbReference type="PANTHER" id="PTHR36696">
    <property type="entry name" value="AGAP012002-PA"/>
    <property type="match status" value="1"/>
</dbReference>
<name>A0A401RLH5_CHIPU</name>
<dbReference type="InterPro" id="IPR002048">
    <property type="entry name" value="EF_hand_dom"/>
</dbReference>
<dbReference type="OrthoDB" id="10021598at2759"/>
<evidence type="ECO:0000313" key="2">
    <source>
        <dbReference type="EMBL" id="GCC19005.1"/>
    </source>
</evidence>
<dbReference type="EMBL" id="BEZZ01003147">
    <property type="protein sequence ID" value="GCC19005.1"/>
    <property type="molecule type" value="Genomic_DNA"/>
</dbReference>
<evidence type="ECO:0000259" key="1">
    <source>
        <dbReference type="PROSITE" id="PS50222"/>
    </source>
</evidence>
<dbReference type="STRING" id="137246.A0A401RLH5"/>
<accession>A0A401RLH5</accession>
<dbReference type="AlphaFoldDB" id="A0A401RLH5"/>
<dbReference type="GO" id="GO:0005509">
    <property type="term" value="F:calcium ion binding"/>
    <property type="evidence" value="ECO:0007669"/>
    <property type="project" value="InterPro"/>
</dbReference>
<dbReference type="PANTHER" id="PTHR36696:SF1">
    <property type="entry name" value="EF-HAND DOMAIN-CONTAINING PROTEIN"/>
    <property type="match status" value="1"/>
</dbReference>
<sequence>MDFAGDGNMAALQELKSQHQPAQKENGLTKIIMEVASYQASRRRSNPIQCRLALSKQISRFKLPMDMRQLEALSPQGYLMKYCTICKRRQVLYKRSFDRFNKNRDGTLSFQEMEKALMDLYCNSISSQHIRQVTSILLLDENTKFTYKLFFSLCALSERILYNLFETKDAQHDEHREKHHVEKVDFSGLKWKFQGCQVSDEMKKLMYLL</sequence>
<gene>
    <name evidence="2" type="ORF">chiPu_0020947</name>
</gene>
<keyword evidence="3" id="KW-1185">Reference proteome</keyword>
<evidence type="ECO:0000313" key="3">
    <source>
        <dbReference type="Proteomes" id="UP000287033"/>
    </source>
</evidence>
<dbReference type="Proteomes" id="UP000287033">
    <property type="component" value="Unassembled WGS sequence"/>
</dbReference>
<dbReference type="PROSITE" id="PS50222">
    <property type="entry name" value="EF_HAND_2"/>
    <property type="match status" value="1"/>
</dbReference>
<dbReference type="OMA" id="HDEHREK"/>
<protein>
    <recommendedName>
        <fullName evidence="1">EF-hand domain-containing protein</fullName>
    </recommendedName>
</protein>
<feature type="domain" description="EF-hand" evidence="1">
    <location>
        <begin position="88"/>
        <end position="123"/>
    </location>
</feature>
<dbReference type="SUPFAM" id="SSF47473">
    <property type="entry name" value="EF-hand"/>
    <property type="match status" value="1"/>
</dbReference>
<organism evidence="2 3">
    <name type="scientific">Chiloscyllium punctatum</name>
    <name type="common">Brownbanded bambooshark</name>
    <name type="synonym">Hemiscyllium punctatum</name>
    <dbReference type="NCBI Taxonomy" id="137246"/>
    <lineage>
        <taxon>Eukaryota</taxon>
        <taxon>Metazoa</taxon>
        <taxon>Chordata</taxon>
        <taxon>Craniata</taxon>
        <taxon>Vertebrata</taxon>
        <taxon>Chondrichthyes</taxon>
        <taxon>Elasmobranchii</taxon>
        <taxon>Galeomorphii</taxon>
        <taxon>Galeoidea</taxon>
        <taxon>Orectolobiformes</taxon>
        <taxon>Hemiscylliidae</taxon>
        <taxon>Chiloscyllium</taxon>
    </lineage>
</organism>
<proteinExistence type="predicted"/>
<reference evidence="2 3" key="1">
    <citation type="journal article" date="2018" name="Nat. Ecol. Evol.">
        <title>Shark genomes provide insights into elasmobranch evolution and the origin of vertebrates.</title>
        <authorList>
            <person name="Hara Y"/>
            <person name="Yamaguchi K"/>
            <person name="Onimaru K"/>
            <person name="Kadota M"/>
            <person name="Koyanagi M"/>
            <person name="Keeley SD"/>
            <person name="Tatsumi K"/>
            <person name="Tanaka K"/>
            <person name="Motone F"/>
            <person name="Kageyama Y"/>
            <person name="Nozu R"/>
            <person name="Adachi N"/>
            <person name="Nishimura O"/>
            <person name="Nakagawa R"/>
            <person name="Tanegashima C"/>
            <person name="Kiyatake I"/>
            <person name="Matsumoto R"/>
            <person name="Murakumo K"/>
            <person name="Nishida K"/>
            <person name="Terakita A"/>
            <person name="Kuratani S"/>
            <person name="Sato K"/>
            <person name="Hyodo S Kuraku.S."/>
        </authorList>
    </citation>
    <scope>NUCLEOTIDE SEQUENCE [LARGE SCALE GENOMIC DNA]</scope>
</reference>
<dbReference type="InterPro" id="IPR011992">
    <property type="entry name" value="EF-hand-dom_pair"/>
</dbReference>